<gene>
    <name evidence="7" type="primary">ubiX</name>
    <name evidence="9" type="ORF">ElP_39650</name>
</gene>
<dbReference type="Pfam" id="PF02441">
    <property type="entry name" value="Flavoprotein"/>
    <property type="match status" value="1"/>
</dbReference>
<dbReference type="EC" id="2.5.1.129" evidence="7"/>
<protein>
    <recommendedName>
        <fullName evidence="7">Flavin prenyltransferase UbiX</fullName>
        <ecNumber evidence="7">2.5.1.129</ecNumber>
    </recommendedName>
</protein>
<dbReference type="GO" id="GO:0106141">
    <property type="term" value="F:flavin prenyltransferase activity"/>
    <property type="evidence" value="ECO:0007669"/>
    <property type="project" value="UniProtKB-EC"/>
</dbReference>
<evidence type="ECO:0000256" key="6">
    <source>
        <dbReference type="ARBA" id="ARBA00060793"/>
    </source>
</evidence>
<accession>A0A518H5E0</accession>
<keyword evidence="9" id="KW-0456">Lyase</keyword>
<feature type="binding site" evidence="7">
    <location>
        <begin position="20"/>
        <end position="22"/>
    </location>
    <ligand>
        <name>FMN</name>
        <dbReference type="ChEBI" id="CHEBI:58210"/>
    </ligand>
</feature>
<evidence type="ECO:0000256" key="5">
    <source>
        <dbReference type="ARBA" id="ARBA00050612"/>
    </source>
</evidence>
<keyword evidence="1 7" id="KW-0637">Prenyltransferase</keyword>
<keyword evidence="10" id="KW-1185">Reference proteome</keyword>
<feature type="binding site" evidence="7">
    <location>
        <position position="144"/>
    </location>
    <ligand>
        <name>FMN</name>
        <dbReference type="ChEBI" id="CHEBI:58210"/>
    </ligand>
</feature>
<comment type="function">
    <text evidence="7">Flavin prenyltransferase that catalyzes the synthesis of the prenylated FMN cofactor (prenyl-FMN) for 4-hydroxy-3-polyprenylbenzoic acid decarboxylase UbiD. The prenyltransferase is metal-independent and links a dimethylallyl moiety from dimethylallyl monophosphate (DMAP) to the flavin N5 and C6 atoms of FMN.</text>
</comment>
<keyword evidence="2 7" id="KW-0285">Flavoprotein</keyword>
<dbReference type="NCBIfam" id="TIGR00421">
    <property type="entry name" value="ubiX_pad"/>
    <property type="match status" value="1"/>
</dbReference>
<comment type="catalytic activity">
    <reaction evidence="5 7">
        <text>dimethylallyl phosphate + FMNH2 = prenylated FMNH2 + phosphate</text>
        <dbReference type="Rhea" id="RHEA:37743"/>
        <dbReference type="ChEBI" id="CHEBI:43474"/>
        <dbReference type="ChEBI" id="CHEBI:57618"/>
        <dbReference type="ChEBI" id="CHEBI:87467"/>
        <dbReference type="ChEBI" id="CHEBI:88052"/>
        <dbReference type="EC" id="2.5.1.129"/>
    </reaction>
</comment>
<dbReference type="GO" id="GO:0016831">
    <property type="term" value="F:carboxy-lyase activity"/>
    <property type="evidence" value="ECO:0007669"/>
    <property type="project" value="TreeGrafter"/>
</dbReference>
<evidence type="ECO:0000259" key="8">
    <source>
        <dbReference type="Pfam" id="PF02441"/>
    </source>
</evidence>
<keyword evidence="4 7" id="KW-0808">Transferase</keyword>
<feature type="binding site" evidence="7">
    <location>
        <position position="174"/>
    </location>
    <ligand>
        <name>dimethylallyl phosphate</name>
        <dbReference type="ChEBI" id="CHEBI:88052"/>
    </ligand>
</feature>
<organism evidence="9 10">
    <name type="scientific">Tautonia plasticadhaerens</name>
    <dbReference type="NCBI Taxonomy" id="2527974"/>
    <lineage>
        <taxon>Bacteria</taxon>
        <taxon>Pseudomonadati</taxon>
        <taxon>Planctomycetota</taxon>
        <taxon>Planctomycetia</taxon>
        <taxon>Isosphaerales</taxon>
        <taxon>Isosphaeraceae</taxon>
        <taxon>Tautonia</taxon>
    </lineage>
</organism>
<proteinExistence type="inferred from homology"/>
<comment type="similarity">
    <text evidence="6 7">Belongs to the UbiX/PAD1 family.</text>
</comment>
<dbReference type="Proteomes" id="UP000317835">
    <property type="component" value="Chromosome"/>
</dbReference>
<dbReference type="KEGG" id="tpla:ElP_39650"/>
<dbReference type="InterPro" id="IPR003382">
    <property type="entry name" value="Flavoprotein"/>
</dbReference>
<feature type="binding site" evidence="7">
    <location>
        <position position="46"/>
    </location>
    <ligand>
        <name>FMN</name>
        <dbReference type="ChEBI" id="CHEBI:58210"/>
    </ligand>
</feature>
<dbReference type="PANTHER" id="PTHR43374:SF1">
    <property type="entry name" value="FLAVIN PRENYLTRANSFERASE PAD1, MITOCHONDRIAL"/>
    <property type="match status" value="1"/>
</dbReference>
<dbReference type="Gene3D" id="3.40.50.1950">
    <property type="entry name" value="Flavin prenyltransferase-like"/>
    <property type="match status" value="1"/>
</dbReference>
<dbReference type="InterPro" id="IPR036551">
    <property type="entry name" value="Flavin_trans-like"/>
</dbReference>
<evidence type="ECO:0000256" key="2">
    <source>
        <dbReference type="ARBA" id="ARBA00022630"/>
    </source>
</evidence>
<dbReference type="HAMAP" id="MF_01984">
    <property type="entry name" value="ubiX_pad"/>
    <property type="match status" value="1"/>
</dbReference>
<dbReference type="SUPFAM" id="SSF52507">
    <property type="entry name" value="Homo-oligomeric flavin-containing Cys decarboxylases, HFCD"/>
    <property type="match status" value="1"/>
</dbReference>
<feature type="binding site" evidence="7">
    <location>
        <begin position="109"/>
        <end position="112"/>
    </location>
    <ligand>
        <name>FMN</name>
        <dbReference type="ChEBI" id="CHEBI:58210"/>
    </ligand>
</feature>
<dbReference type="FunFam" id="3.40.50.1950:FF:000001">
    <property type="entry name" value="Flavin prenyltransferase UbiX"/>
    <property type="match status" value="1"/>
</dbReference>
<evidence type="ECO:0000256" key="4">
    <source>
        <dbReference type="ARBA" id="ARBA00022679"/>
    </source>
</evidence>
<evidence type="ECO:0000256" key="3">
    <source>
        <dbReference type="ARBA" id="ARBA00022643"/>
    </source>
</evidence>
<evidence type="ECO:0000256" key="1">
    <source>
        <dbReference type="ARBA" id="ARBA00022602"/>
    </source>
</evidence>
<dbReference type="EMBL" id="CP036426">
    <property type="protein sequence ID" value="QDV36055.1"/>
    <property type="molecule type" value="Genomic_DNA"/>
</dbReference>
<dbReference type="PANTHER" id="PTHR43374">
    <property type="entry name" value="FLAVIN PRENYLTRANSFERASE"/>
    <property type="match status" value="1"/>
</dbReference>
<sequence length="216" mass="22556">MTGSGPDGDAGRPIVLAMTGASGAPYALRLLRVLCGSGRTVHLAISPSGAHVMREETGVAPSQSASRFDPAVFGDLGPGRVVFHHHADFTAGIASGSFPTGGMVVCPCSMSTLASIAHGVTTNLITRAADVHLKERRKLILVPREMPLNLIQIENMAAVTRAGAVVMPAMPGWYHGPTSLDDLVDFVVARICDQLGVGNDLIRRWGYGPPPGGPED</sequence>
<comment type="caution">
    <text evidence="7">Lacks conserved residue(s) required for the propagation of feature annotation.</text>
</comment>
<feature type="domain" description="Flavoprotein" evidence="8">
    <location>
        <begin position="14"/>
        <end position="195"/>
    </location>
</feature>
<dbReference type="AlphaFoldDB" id="A0A518H5E0"/>
<evidence type="ECO:0000313" key="9">
    <source>
        <dbReference type="EMBL" id="QDV36055.1"/>
    </source>
</evidence>
<evidence type="ECO:0000256" key="7">
    <source>
        <dbReference type="HAMAP-Rule" id="MF_01984"/>
    </source>
</evidence>
<dbReference type="NCBIfam" id="NF004685">
    <property type="entry name" value="PRK06029.1"/>
    <property type="match status" value="1"/>
</dbReference>
<reference evidence="9 10" key="1">
    <citation type="submission" date="2019-02" db="EMBL/GenBank/DDBJ databases">
        <title>Deep-cultivation of Planctomycetes and their phenomic and genomic characterization uncovers novel biology.</title>
        <authorList>
            <person name="Wiegand S."/>
            <person name="Jogler M."/>
            <person name="Boedeker C."/>
            <person name="Pinto D."/>
            <person name="Vollmers J."/>
            <person name="Rivas-Marin E."/>
            <person name="Kohn T."/>
            <person name="Peeters S.H."/>
            <person name="Heuer A."/>
            <person name="Rast P."/>
            <person name="Oberbeckmann S."/>
            <person name="Bunk B."/>
            <person name="Jeske O."/>
            <person name="Meyerdierks A."/>
            <person name="Storesund J.E."/>
            <person name="Kallscheuer N."/>
            <person name="Luecker S."/>
            <person name="Lage O.M."/>
            <person name="Pohl T."/>
            <person name="Merkel B.J."/>
            <person name="Hornburger P."/>
            <person name="Mueller R.-W."/>
            <person name="Bruemmer F."/>
            <person name="Labrenz M."/>
            <person name="Spormann A.M."/>
            <person name="Op den Camp H."/>
            <person name="Overmann J."/>
            <person name="Amann R."/>
            <person name="Jetten M.S.M."/>
            <person name="Mascher T."/>
            <person name="Medema M.H."/>
            <person name="Devos D.P."/>
            <person name="Kaster A.-K."/>
            <person name="Ovreas L."/>
            <person name="Rohde M."/>
            <person name="Galperin M.Y."/>
            <person name="Jogler C."/>
        </authorList>
    </citation>
    <scope>NUCLEOTIDE SEQUENCE [LARGE SCALE GENOMIC DNA]</scope>
    <source>
        <strain evidence="9 10">ElP</strain>
    </source>
</reference>
<keyword evidence="3 7" id="KW-0288">FMN</keyword>
<feature type="binding site" evidence="7">
    <location>
        <position position="190"/>
    </location>
    <ligand>
        <name>dimethylallyl phosphate</name>
        <dbReference type="ChEBI" id="CHEBI:88052"/>
    </ligand>
</feature>
<evidence type="ECO:0000313" key="10">
    <source>
        <dbReference type="Proteomes" id="UP000317835"/>
    </source>
</evidence>
<dbReference type="InterPro" id="IPR004507">
    <property type="entry name" value="UbiX-like"/>
</dbReference>
<name>A0A518H5E0_9BACT</name>